<organism evidence="4 5">
    <name type="scientific">Daubentonia madagascariensis</name>
    <name type="common">Aye-aye</name>
    <name type="synonym">Sciurus madagascariensis</name>
    <dbReference type="NCBI Taxonomy" id="31869"/>
    <lineage>
        <taxon>Eukaryota</taxon>
        <taxon>Metazoa</taxon>
        <taxon>Chordata</taxon>
        <taxon>Craniata</taxon>
        <taxon>Vertebrata</taxon>
        <taxon>Euteleostomi</taxon>
        <taxon>Mammalia</taxon>
        <taxon>Eutheria</taxon>
        <taxon>Euarchontoglires</taxon>
        <taxon>Primates</taxon>
        <taxon>Strepsirrhini</taxon>
        <taxon>Chiromyiformes</taxon>
        <taxon>Daubentoniidae</taxon>
        <taxon>Daubentonia</taxon>
    </lineage>
</organism>
<dbReference type="PROSITE" id="PS51390">
    <property type="entry name" value="WAP"/>
    <property type="match status" value="1"/>
</dbReference>
<dbReference type="Pfam" id="PF00095">
    <property type="entry name" value="WAP"/>
    <property type="match status" value="1"/>
</dbReference>
<dbReference type="PANTHER" id="PTHR46751">
    <property type="entry name" value="EPPIN"/>
    <property type="match status" value="1"/>
</dbReference>
<evidence type="ECO:0000259" key="3">
    <source>
        <dbReference type="PROSITE" id="PS51390"/>
    </source>
</evidence>
<dbReference type="EMBL" id="JBFSEQ010000012">
    <property type="protein sequence ID" value="KAL2763640.1"/>
    <property type="molecule type" value="Genomic_DNA"/>
</dbReference>
<dbReference type="InterPro" id="IPR051388">
    <property type="entry name" value="Serpin_venom_toxin"/>
</dbReference>
<dbReference type="Gene3D" id="4.10.75.10">
    <property type="entry name" value="Elafin-like"/>
    <property type="match status" value="1"/>
</dbReference>
<keyword evidence="5" id="KW-1185">Reference proteome</keyword>
<keyword evidence="1" id="KW-1015">Disulfide bond</keyword>
<feature type="signal peptide" evidence="2">
    <location>
        <begin position="1"/>
        <end position="21"/>
    </location>
</feature>
<dbReference type="AlphaFoldDB" id="A0ABD2DAN6"/>
<proteinExistence type="predicted"/>
<dbReference type="Proteomes" id="UP001610411">
    <property type="component" value="Unassembled WGS sequence"/>
</dbReference>
<sequence length="127" mass="14415">MKSSGLLSLLLLFILFVNVQGPGLSDWLFPKKCPRNREKCEFKERDLCTRDRQCQDNKKCCVFSCGKKCLDLEKVSWQIYALCQKKPAHAWLFFVVGGIIRRIILAPCSSMVAARETTTTSKPKPSA</sequence>
<dbReference type="InterPro" id="IPR036645">
    <property type="entry name" value="Elafin-like_sf"/>
</dbReference>
<reference evidence="4 5" key="1">
    <citation type="journal article" date="2024" name="G3 (Bethesda)">
        <title>A hybrid genome assembly of the endangered aye-aye (Daubentonia madagascariensis).</title>
        <authorList>
            <person name="Versoza C.J."/>
            <person name="Pfeifer S.P."/>
        </authorList>
    </citation>
    <scope>NUCLEOTIDE SEQUENCE [LARGE SCALE GENOMIC DNA]</scope>
    <source>
        <strain evidence="4">6821</strain>
    </source>
</reference>
<feature type="domain" description="WAP" evidence="3">
    <location>
        <begin position="26"/>
        <end position="73"/>
    </location>
</feature>
<protein>
    <submittedName>
        <fullName evidence="4">Eppin isoform 2</fullName>
    </submittedName>
</protein>
<evidence type="ECO:0000256" key="2">
    <source>
        <dbReference type="SAM" id="SignalP"/>
    </source>
</evidence>
<evidence type="ECO:0000313" key="4">
    <source>
        <dbReference type="EMBL" id="KAL2763640.1"/>
    </source>
</evidence>
<evidence type="ECO:0000313" key="5">
    <source>
        <dbReference type="Proteomes" id="UP001610411"/>
    </source>
</evidence>
<evidence type="ECO:0000256" key="1">
    <source>
        <dbReference type="ARBA" id="ARBA00023157"/>
    </source>
</evidence>
<dbReference type="InterPro" id="IPR008197">
    <property type="entry name" value="WAP_dom"/>
</dbReference>
<dbReference type="PANTHER" id="PTHR46751:SF2">
    <property type="entry name" value="EPPIN"/>
    <property type="match status" value="1"/>
</dbReference>
<dbReference type="SUPFAM" id="SSF57256">
    <property type="entry name" value="Elafin-like"/>
    <property type="match status" value="1"/>
</dbReference>
<dbReference type="SMART" id="SM00217">
    <property type="entry name" value="WAP"/>
    <property type="match status" value="1"/>
</dbReference>
<comment type="caution">
    <text evidence="4">The sequence shown here is derived from an EMBL/GenBank/DDBJ whole genome shotgun (WGS) entry which is preliminary data.</text>
</comment>
<keyword evidence="2" id="KW-0732">Signal</keyword>
<name>A0ABD2DAN6_DAUMA</name>
<dbReference type="FunFam" id="4.10.75.10:FF:000004">
    <property type="entry name" value="WAP four-disulfide core domain 6A"/>
    <property type="match status" value="1"/>
</dbReference>
<accession>A0ABD2DAN6</accession>
<gene>
    <name evidence="4" type="ORF">WCI35_029208</name>
</gene>
<feature type="chain" id="PRO_5044829084" evidence="2">
    <location>
        <begin position="22"/>
        <end position="127"/>
    </location>
</feature>